<reference evidence="2" key="1">
    <citation type="submission" date="2017-06" db="EMBL/GenBank/DDBJ databases">
        <authorList>
            <person name="Zhao X."/>
        </authorList>
    </citation>
    <scope>NUCLEOTIDE SEQUENCE [LARGE SCALE GENOMIC DNA]</scope>
</reference>
<protein>
    <submittedName>
        <fullName evidence="1">Virion structural protein</fullName>
    </submittedName>
</protein>
<sequence>MYQIVTAQAIPKGNYGDWQNVNLKGMRLNDIFQLYHLCMVQLFDTDKNITGWLDLYQLPIQLRTSPAEIERWLEITSPLNLYEDDPTGMKGEHYVRAMFANAFEMKTTGINFSFAESENLLPDQRVDIMLKKDGIDDYERIVRNALFTTNGLIFRADTLPTGGIALLGAGAAAAKYNDNRVGILDFSSIAEIKTYNITDEMIRGGGKDLPLSRGFFIDTPEDLIGKTVGIVVAGQMHLLNGTLSIVGDRRVKFNTQLLDFPDIFYTTYGTLDLSSIPLSKDANSPDQFVTSQFTSDDSIKAFLKLSQSFLFIIQTNNITVENLKIKETELPGMYLTPGQELPDLPLQLGSGFLVEYNVEERDGFWAIGVPRHDYYNYIRHSTSVTDATVIRDQRYGYKRAWRSRAGFLLIKRVSVL</sequence>
<evidence type="ECO:0000313" key="2">
    <source>
        <dbReference type="Proteomes" id="UP000223363"/>
    </source>
</evidence>
<proteinExistence type="predicted"/>
<name>A0A289ZI76_9CAUD</name>
<organism evidence="1 2">
    <name type="scientific">Serratia phage vB_SmaM_ 2050HW</name>
    <dbReference type="NCBI Taxonomy" id="2024252"/>
    <lineage>
        <taxon>Viruses</taxon>
        <taxon>Duplodnaviria</taxon>
        <taxon>Heunggongvirae</taxon>
        <taxon>Uroviricota</taxon>
        <taxon>Caudoviricetes</taxon>
        <taxon>Chimalliviridae</taxon>
        <taxon>Moabitevirus</taxon>
        <taxon>Moabitevirus mv2050HW</taxon>
    </lineage>
</organism>
<gene>
    <name evidence="1" type="ORF">2050HW_00057</name>
</gene>
<keyword evidence="2" id="KW-1185">Reference proteome</keyword>
<dbReference type="EMBL" id="MF285618">
    <property type="protein sequence ID" value="ATA65392.1"/>
    <property type="molecule type" value="Genomic_DNA"/>
</dbReference>
<dbReference type="Proteomes" id="UP000223363">
    <property type="component" value="Segment"/>
</dbReference>
<accession>A0A289ZI76</accession>
<evidence type="ECO:0000313" key="1">
    <source>
        <dbReference type="EMBL" id="ATA65392.1"/>
    </source>
</evidence>